<reference evidence="1" key="1">
    <citation type="submission" date="2015-04" db="EMBL/GenBank/DDBJ databases">
        <authorList>
            <person name="Syromyatnikov M.Y."/>
            <person name="Popov V.N."/>
        </authorList>
    </citation>
    <scope>NUCLEOTIDE SEQUENCE</scope>
    <source>
        <strain evidence="1">MO-1</strain>
    </source>
</reference>
<gene>
    <name evidence="1" type="ORF">MAGMO_2908</name>
</gene>
<name>A0A1S7LJI2_MAGMO</name>
<sequence>MLVAEGDITLEDEIRGYQTVMADPAFDPSFNGLYDMRRANILGDGTSAREVARFMREEAKISGRWALIVDSPRLTALAMVYGDENRDQHHLGLFVSTEAASDYLGLEVDPLLQTIWQRRHGDAS</sequence>
<proteinExistence type="predicted"/>
<accession>A0A1S7LJI2</accession>
<protein>
    <submittedName>
        <fullName evidence="1">Uncharacterized protein</fullName>
    </submittedName>
</protein>
<dbReference type="EMBL" id="LO017727">
    <property type="protein sequence ID" value="CRH07055.1"/>
    <property type="molecule type" value="Genomic_DNA"/>
</dbReference>
<evidence type="ECO:0000313" key="1">
    <source>
        <dbReference type="EMBL" id="CRH07055.1"/>
    </source>
</evidence>
<organism evidence="1">
    <name type="scientific">Magnetococcus massalia (strain MO-1)</name>
    <dbReference type="NCBI Taxonomy" id="451514"/>
    <lineage>
        <taxon>Bacteria</taxon>
        <taxon>Pseudomonadati</taxon>
        <taxon>Pseudomonadota</taxon>
        <taxon>Magnetococcia</taxon>
        <taxon>Magnetococcales</taxon>
        <taxon>Magnetococcaceae</taxon>
        <taxon>Magnetococcus</taxon>
    </lineage>
</organism>
<dbReference type="AlphaFoldDB" id="A0A1S7LJI2"/>